<evidence type="ECO:0000259" key="1">
    <source>
        <dbReference type="Pfam" id="PF09361"/>
    </source>
</evidence>
<feature type="domain" description="Phasin" evidence="1">
    <location>
        <begin position="7"/>
        <end position="106"/>
    </location>
</feature>
<keyword evidence="3" id="KW-1185">Reference proteome</keyword>
<gene>
    <name evidence="2" type="primary">phaP</name>
    <name evidence="2" type="ORF">IC609_07285</name>
</gene>
<evidence type="ECO:0000313" key="3">
    <source>
        <dbReference type="Proteomes" id="UP000647424"/>
    </source>
</evidence>
<organism evidence="2 3">
    <name type="scientific">Limnohabitans radicicola</name>
    <dbReference type="NCBI Taxonomy" id="2771427"/>
    <lineage>
        <taxon>Bacteria</taxon>
        <taxon>Pseudomonadati</taxon>
        <taxon>Pseudomonadota</taxon>
        <taxon>Betaproteobacteria</taxon>
        <taxon>Burkholderiales</taxon>
        <taxon>Comamonadaceae</taxon>
        <taxon>Limnohabitans</taxon>
    </lineage>
</organism>
<dbReference type="RefSeq" id="WP_191818738.1">
    <property type="nucleotide sequence ID" value="NZ_JACYFT010000001.1"/>
</dbReference>
<dbReference type="InterPro" id="IPR018968">
    <property type="entry name" value="Phasin"/>
</dbReference>
<dbReference type="AlphaFoldDB" id="A0A927FGS0"/>
<reference evidence="2" key="1">
    <citation type="submission" date="2020-09" db="EMBL/GenBank/DDBJ databases">
        <title>Genome seq and assembly of Limnohabitants sp.</title>
        <authorList>
            <person name="Chhetri G."/>
        </authorList>
    </citation>
    <scope>NUCLEOTIDE SEQUENCE</scope>
    <source>
        <strain evidence="2">JUR4</strain>
    </source>
</reference>
<dbReference type="Pfam" id="PF09361">
    <property type="entry name" value="Phasin_2"/>
    <property type="match status" value="1"/>
</dbReference>
<dbReference type="EMBL" id="JACYFT010000001">
    <property type="protein sequence ID" value="MBD8050343.1"/>
    <property type="molecule type" value="Genomic_DNA"/>
</dbReference>
<name>A0A927FGS0_9BURK</name>
<comment type="caution">
    <text evidence="2">The sequence shown here is derived from an EMBL/GenBank/DDBJ whole genome shotgun (WGS) entry which is preliminary data.</text>
</comment>
<dbReference type="Proteomes" id="UP000647424">
    <property type="component" value="Unassembled WGS sequence"/>
</dbReference>
<proteinExistence type="predicted"/>
<evidence type="ECO:0000313" key="2">
    <source>
        <dbReference type="EMBL" id="MBD8050343.1"/>
    </source>
</evidence>
<dbReference type="InterPro" id="IPR010127">
    <property type="entry name" value="Phasin_subfam-1"/>
</dbReference>
<protein>
    <submittedName>
        <fullName evidence="2">TIGR01841 family phasin</fullName>
    </submittedName>
</protein>
<accession>A0A927FGS0</accession>
<sequence length="186" mass="19070">MTNFNADQFVSAQKANLEAAAGLSQTAFAGFERLVELNMAAGKAAVGESFSNVQGLLSAKTPQDLLAAQAALVQPAFEKSVSYGRHLYDIASSTGAEFTKAVEEKVAESQAAVKNLVETNLKNAPAGSDAAVAAIKTAFEASQTAAETLKKVAKQAADTAEANFKAASAQAETAVKSTIAKAKAKA</sequence>
<dbReference type="NCBIfam" id="TIGR01841">
    <property type="entry name" value="phasin"/>
    <property type="match status" value="1"/>
</dbReference>